<dbReference type="GO" id="GO:0032259">
    <property type="term" value="P:methylation"/>
    <property type="evidence" value="ECO:0007669"/>
    <property type="project" value="UniProtKB-KW"/>
</dbReference>
<keyword evidence="11" id="KW-1185">Reference proteome</keyword>
<keyword evidence="7 8" id="KW-0949">S-adenosyl-L-methionine</keyword>
<evidence type="ECO:0000256" key="4">
    <source>
        <dbReference type="ARBA" id="ARBA00017497"/>
    </source>
</evidence>
<comment type="similarity">
    <text evidence="2 8">Belongs to the methyltransferase superfamily. LCMT family.</text>
</comment>
<evidence type="ECO:0000256" key="2">
    <source>
        <dbReference type="ARBA" id="ARBA00010703"/>
    </source>
</evidence>
<evidence type="ECO:0000256" key="8">
    <source>
        <dbReference type="PIRNR" id="PIRNR016305"/>
    </source>
</evidence>
<evidence type="ECO:0000256" key="3">
    <source>
        <dbReference type="ARBA" id="ARBA00012834"/>
    </source>
</evidence>
<dbReference type="EMBL" id="JAEUBD010000526">
    <property type="protein sequence ID" value="KAH3673863.1"/>
    <property type="molecule type" value="Genomic_DNA"/>
</dbReference>
<dbReference type="GO" id="GO:0018423">
    <property type="term" value="F:protein C-terminal leucine carboxyl O-methyltransferase activity"/>
    <property type="evidence" value="ECO:0007669"/>
    <property type="project" value="UniProtKB-EC"/>
</dbReference>
<accession>A0A1B7SGL5</accession>
<evidence type="ECO:0000256" key="5">
    <source>
        <dbReference type="ARBA" id="ARBA00022603"/>
    </source>
</evidence>
<name>A0A1B7SGL5_9ASCO</name>
<comment type="catalytic activity">
    <reaction evidence="1 8">
        <text>[phosphatase 2A protein]-C-terminal L-leucine + S-adenosyl-L-methionine = [phosphatase 2A protein]-C-terminal L-leucine methyl ester + S-adenosyl-L-homocysteine</text>
        <dbReference type="Rhea" id="RHEA:48544"/>
        <dbReference type="Rhea" id="RHEA-COMP:12134"/>
        <dbReference type="Rhea" id="RHEA-COMP:12135"/>
        <dbReference type="ChEBI" id="CHEBI:57856"/>
        <dbReference type="ChEBI" id="CHEBI:59789"/>
        <dbReference type="ChEBI" id="CHEBI:90516"/>
        <dbReference type="ChEBI" id="CHEBI:90517"/>
        <dbReference type="EC" id="2.1.1.233"/>
    </reaction>
</comment>
<dbReference type="InterPro" id="IPR029063">
    <property type="entry name" value="SAM-dependent_MTases_sf"/>
</dbReference>
<gene>
    <name evidence="10" type="ORF">OGATHE_001843</name>
</gene>
<keyword evidence="5 8" id="KW-0489">Methyltransferase</keyword>
<dbReference type="PANTHER" id="PTHR13600">
    <property type="entry name" value="LEUCINE CARBOXYL METHYLTRANSFERASE"/>
    <property type="match status" value="1"/>
</dbReference>
<feature type="binding site" evidence="9">
    <location>
        <position position="225"/>
    </location>
    <ligand>
        <name>S-adenosyl-L-methionine</name>
        <dbReference type="ChEBI" id="CHEBI:59789"/>
    </ligand>
</feature>
<sequence>MMLQQDQITRSTDYDALACRFSCLLKNYLQDRYLEAIISGTLKYQLLAIDSEYKRLAVRRQLSKQFFGLFDGTGKAKVTSKQPVVLKSPVINRGTWIRTRAIDLVVDKWLAAKTATPVQILILGCGSDTRGMRLLENNSNLTVVEIDFEETCRIKKYSILDQELLRSTVGAQPEPLPTTVEQFNASSAALDTPRYHLVPLDLRQLSSMAQLPAVDPSLPTLVLSECCVCYMEDVESDRVLRFLRENLAEAVLVVYDPIGGDSQGNYGEIMLKNLSMRGIQMPSLLKYSTIEKQHERLQKLGFESTNVSDLSYIYSHWISEDELTAINRLELLDELEELNLINRHYCLIVSSWGSPWRLPLPSQI</sequence>
<comment type="caution">
    <text evidence="10">The sequence shown here is derived from an EMBL/GenBank/DDBJ whole genome shotgun (WGS) entry which is preliminary data.</text>
</comment>
<reference evidence="10" key="2">
    <citation type="submission" date="2021-01" db="EMBL/GenBank/DDBJ databases">
        <authorList>
            <person name="Schikora-Tamarit M.A."/>
        </authorList>
    </citation>
    <scope>NUCLEOTIDE SEQUENCE</scope>
    <source>
        <strain evidence="10">NCAIM Y.01608</strain>
    </source>
</reference>
<feature type="binding site" evidence="9">
    <location>
        <position position="124"/>
    </location>
    <ligand>
        <name>S-adenosyl-L-methionine</name>
        <dbReference type="ChEBI" id="CHEBI:59789"/>
    </ligand>
</feature>
<dbReference type="AlphaFoldDB" id="A0A1B7SGL5"/>
<organism evidence="10 11">
    <name type="scientific">Ogataea polymorpha</name>
    <dbReference type="NCBI Taxonomy" id="460523"/>
    <lineage>
        <taxon>Eukaryota</taxon>
        <taxon>Fungi</taxon>
        <taxon>Dikarya</taxon>
        <taxon>Ascomycota</taxon>
        <taxon>Saccharomycotina</taxon>
        <taxon>Pichiomycetes</taxon>
        <taxon>Pichiales</taxon>
        <taxon>Pichiaceae</taxon>
        <taxon>Ogataea</taxon>
    </lineage>
</organism>
<dbReference type="RefSeq" id="XP_018210579.1">
    <property type="nucleotide sequence ID" value="XM_018357466.1"/>
</dbReference>
<dbReference type="InterPro" id="IPR007213">
    <property type="entry name" value="Ppm1/Ppm2/Tcmp"/>
</dbReference>
<keyword evidence="6 8" id="KW-0808">Transferase</keyword>
<dbReference type="InterPro" id="IPR016651">
    <property type="entry name" value="LCMT1"/>
</dbReference>
<dbReference type="Proteomes" id="UP000788993">
    <property type="component" value="Unassembled WGS sequence"/>
</dbReference>
<comment type="function">
    <text evidence="8">Methylates the carboxyl group of the C-terminal leucine residue of protein phosphatase 2A catalytic subunits to form alpha-leucine ester residues.</text>
</comment>
<dbReference type="EC" id="2.1.1.233" evidence="3 8"/>
<proteinExistence type="inferred from homology"/>
<dbReference type="PIRSF" id="PIRSF016305">
    <property type="entry name" value="LCM_mtfrase"/>
    <property type="match status" value="1"/>
</dbReference>
<dbReference type="Gene3D" id="3.40.50.150">
    <property type="entry name" value="Vaccinia Virus protein VP39"/>
    <property type="match status" value="1"/>
</dbReference>
<feature type="binding site" evidence="9">
    <location>
        <begin position="201"/>
        <end position="202"/>
    </location>
    <ligand>
        <name>S-adenosyl-L-methionine</name>
        <dbReference type="ChEBI" id="CHEBI:59789"/>
    </ligand>
</feature>
<reference evidence="10" key="1">
    <citation type="journal article" date="2021" name="Open Biol.">
        <title>Shared evolutionary footprints suggest mitochondrial oxidative damage underlies multiple complex I losses in fungi.</title>
        <authorList>
            <person name="Schikora-Tamarit M.A."/>
            <person name="Marcet-Houben M."/>
            <person name="Nosek J."/>
            <person name="Gabaldon T."/>
        </authorList>
    </citation>
    <scope>NUCLEOTIDE SEQUENCE</scope>
    <source>
        <strain evidence="10">NCAIM Y.01608</strain>
    </source>
</reference>
<evidence type="ECO:0000313" key="10">
    <source>
        <dbReference type="EMBL" id="KAH3673863.1"/>
    </source>
</evidence>
<feature type="binding site" evidence="9">
    <location>
        <position position="98"/>
    </location>
    <ligand>
        <name>S-adenosyl-L-methionine</name>
        <dbReference type="ChEBI" id="CHEBI:59789"/>
    </ligand>
</feature>
<dbReference type="PANTHER" id="PTHR13600:SF21">
    <property type="entry name" value="LEUCINE CARBOXYL METHYLTRANSFERASE 1"/>
    <property type="match status" value="1"/>
</dbReference>
<evidence type="ECO:0000256" key="9">
    <source>
        <dbReference type="PIRSR" id="PIRSR016305-1"/>
    </source>
</evidence>
<evidence type="ECO:0000256" key="6">
    <source>
        <dbReference type="ARBA" id="ARBA00022679"/>
    </source>
</evidence>
<evidence type="ECO:0000256" key="1">
    <source>
        <dbReference type="ARBA" id="ARBA00000724"/>
    </source>
</evidence>
<dbReference type="SUPFAM" id="SSF53335">
    <property type="entry name" value="S-adenosyl-L-methionine-dependent methyltransferases"/>
    <property type="match status" value="1"/>
</dbReference>
<evidence type="ECO:0000313" key="11">
    <source>
        <dbReference type="Proteomes" id="UP000788993"/>
    </source>
</evidence>
<protein>
    <recommendedName>
        <fullName evidence="4 8">Leucine carboxyl methyltransferase 1</fullName>
        <ecNumber evidence="3 8">2.1.1.233</ecNumber>
    </recommendedName>
</protein>
<evidence type="ECO:0000256" key="7">
    <source>
        <dbReference type="ARBA" id="ARBA00022691"/>
    </source>
</evidence>
<dbReference type="Pfam" id="PF04072">
    <property type="entry name" value="LCM"/>
    <property type="match status" value="1"/>
</dbReference>